<keyword evidence="3" id="KW-0677">Repeat</keyword>
<organism evidence="8 9">
    <name type="scientific">Planoprotostelium fungivorum</name>
    <dbReference type="NCBI Taxonomy" id="1890364"/>
    <lineage>
        <taxon>Eukaryota</taxon>
        <taxon>Amoebozoa</taxon>
        <taxon>Evosea</taxon>
        <taxon>Variosea</taxon>
        <taxon>Cavosteliida</taxon>
        <taxon>Cavosteliaceae</taxon>
        <taxon>Planoprotostelium</taxon>
    </lineage>
</organism>
<dbReference type="STRING" id="1890364.A0A2P6NKG8"/>
<evidence type="ECO:0000256" key="2">
    <source>
        <dbReference type="ARBA" id="ARBA00022574"/>
    </source>
</evidence>
<name>A0A2P6NKG8_9EUKA</name>
<evidence type="ECO:0000256" key="3">
    <source>
        <dbReference type="ARBA" id="ARBA00022737"/>
    </source>
</evidence>
<dbReference type="InterPro" id="IPR001680">
    <property type="entry name" value="WD40_rpt"/>
</dbReference>
<dbReference type="InParanoid" id="A0A2P6NKG8"/>
<evidence type="ECO:0000256" key="6">
    <source>
        <dbReference type="PROSITE-ProRule" id="PRU00221"/>
    </source>
</evidence>
<dbReference type="EMBL" id="MDYQ01000062">
    <property type="protein sequence ID" value="PRP84470.1"/>
    <property type="molecule type" value="Genomic_DNA"/>
</dbReference>
<dbReference type="SUPFAM" id="SSF50978">
    <property type="entry name" value="WD40 repeat-like"/>
    <property type="match status" value="1"/>
</dbReference>
<keyword evidence="4" id="KW-0805">Transcription regulation</keyword>
<dbReference type="PROSITE" id="PS00678">
    <property type="entry name" value="WD_REPEATS_1"/>
    <property type="match status" value="1"/>
</dbReference>
<dbReference type="PROSITE" id="PS50082">
    <property type="entry name" value="WD_REPEATS_2"/>
    <property type="match status" value="1"/>
</dbReference>
<protein>
    <submittedName>
        <fullName evidence="8">Uncharacterized protein</fullName>
    </submittedName>
</protein>
<dbReference type="InterPro" id="IPR015943">
    <property type="entry name" value="WD40/YVTN_repeat-like_dom_sf"/>
</dbReference>
<sequence>MSKRAAAKRQRPTSESDEDDDGFDPSFEPGPDSPEEPMQVEEDPQPIAAVPSAPRERSAPAAPVYELVPETKDESPDAIFQHMYLKTLLKENHGQEIGQVLMNSNELRFHNMVATVGDNQANIYDNENMGKHLDLYLHFINKETPLSDPKTKVHYGLKCCCWMKESGGENELRDDVYLAVGGEDKMIHIISVKRTKVVTLLRGHTGTIIDLQPHPTQPSLLLSVGTDSTVRLWDLQNEEPGQSCLRVFQFGANVTVASFYQDGTKIVAGGAGGILKMIDIEDVLQNRKTIKIAQDKKHHTTSIDCIRCIGDTIITKSVDGRIIMWDPKTGKVDTEMRIYNTRNTPSRFDVSRDGGYLVCGNAEGQVYIFKTSTGTVIRKLEHKRLKAAVKSAAFSKDSKNILFCTSDCLLWRFDYISPQTINAARETQIKKKDNAEK</sequence>
<gene>
    <name evidence="8" type="ORF">PROFUN_08055</name>
</gene>
<evidence type="ECO:0000256" key="1">
    <source>
        <dbReference type="ARBA" id="ARBA00008075"/>
    </source>
</evidence>
<evidence type="ECO:0000313" key="9">
    <source>
        <dbReference type="Proteomes" id="UP000241769"/>
    </source>
</evidence>
<keyword evidence="5" id="KW-0804">Transcription</keyword>
<evidence type="ECO:0000256" key="5">
    <source>
        <dbReference type="ARBA" id="ARBA00023163"/>
    </source>
</evidence>
<feature type="compositionally biased region" description="Basic residues" evidence="7">
    <location>
        <begin position="1"/>
        <end position="11"/>
    </location>
</feature>
<evidence type="ECO:0000256" key="4">
    <source>
        <dbReference type="ARBA" id="ARBA00023015"/>
    </source>
</evidence>
<feature type="compositionally biased region" description="Acidic residues" evidence="7">
    <location>
        <begin position="33"/>
        <end position="44"/>
    </location>
</feature>
<dbReference type="Pfam" id="PF00400">
    <property type="entry name" value="WD40"/>
    <property type="match status" value="1"/>
</dbReference>
<dbReference type="InterPro" id="IPR036322">
    <property type="entry name" value="WD40_repeat_dom_sf"/>
</dbReference>
<dbReference type="AlphaFoldDB" id="A0A2P6NKG8"/>
<feature type="repeat" description="WD" evidence="6">
    <location>
        <begin position="201"/>
        <end position="243"/>
    </location>
</feature>
<keyword evidence="9" id="KW-1185">Reference proteome</keyword>
<feature type="compositionally biased region" description="Low complexity" evidence="7">
    <location>
        <begin position="48"/>
        <end position="64"/>
    </location>
</feature>
<proteinExistence type="inferred from homology"/>
<dbReference type="InterPro" id="IPR051243">
    <property type="entry name" value="PcG_WD-repeat"/>
</dbReference>
<accession>A0A2P6NKG8</accession>
<comment type="similarity">
    <text evidence="1">Belongs to the WD repeat ESC family.</text>
</comment>
<dbReference type="OrthoDB" id="7318948at2759"/>
<evidence type="ECO:0000313" key="8">
    <source>
        <dbReference type="EMBL" id="PRP84470.1"/>
    </source>
</evidence>
<dbReference type="PANTHER" id="PTHR10253">
    <property type="entry name" value="POLYCOMB PROTEIN"/>
    <property type="match status" value="1"/>
</dbReference>
<evidence type="ECO:0000256" key="7">
    <source>
        <dbReference type="SAM" id="MobiDB-lite"/>
    </source>
</evidence>
<dbReference type="SMART" id="SM00320">
    <property type="entry name" value="WD40"/>
    <property type="match status" value="6"/>
</dbReference>
<feature type="region of interest" description="Disordered" evidence="7">
    <location>
        <begin position="1"/>
        <end position="71"/>
    </location>
</feature>
<dbReference type="InterPro" id="IPR019775">
    <property type="entry name" value="WD40_repeat_CS"/>
</dbReference>
<dbReference type="Proteomes" id="UP000241769">
    <property type="component" value="Unassembled WGS sequence"/>
</dbReference>
<reference evidence="8 9" key="1">
    <citation type="journal article" date="2018" name="Genome Biol. Evol.">
        <title>Multiple Roots of Fruiting Body Formation in Amoebozoa.</title>
        <authorList>
            <person name="Hillmann F."/>
            <person name="Forbes G."/>
            <person name="Novohradska S."/>
            <person name="Ferling I."/>
            <person name="Riege K."/>
            <person name="Groth M."/>
            <person name="Westermann M."/>
            <person name="Marz M."/>
            <person name="Spaller T."/>
            <person name="Winckler T."/>
            <person name="Schaap P."/>
            <person name="Glockner G."/>
        </authorList>
    </citation>
    <scope>NUCLEOTIDE SEQUENCE [LARGE SCALE GENOMIC DNA]</scope>
    <source>
        <strain evidence="8 9">Jena</strain>
    </source>
</reference>
<comment type="caution">
    <text evidence="8">The sequence shown here is derived from an EMBL/GenBank/DDBJ whole genome shotgun (WGS) entry which is preliminary data.</text>
</comment>
<dbReference type="Gene3D" id="2.130.10.10">
    <property type="entry name" value="YVTN repeat-like/Quinoprotein amine dehydrogenase"/>
    <property type="match status" value="1"/>
</dbReference>
<dbReference type="PROSITE" id="PS50294">
    <property type="entry name" value="WD_REPEATS_REGION"/>
    <property type="match status" value="1"/>
</dbReference>
<keyword evidence="2 6" id="KW-0853">WD repeat</keyword>